<evidence type="ECO:0000256" key="2">
    <source>
        <dbReference type="ARBA" id="ARBA00022603"/>
    </source>
</evidence>
<comment type="similarity">
    <text evidence="5">Belongs to the class I-like SAM-binding methyltransferase superfamily. Cation-dependent O-methyltransferase family.</text>
</comment>
<dbReference type="GO" id="GO:0008757">
    <property type="term" value="F:S-adenosylmethionine-dependent methyltransferase activity"/>
    <property type="evidence" value="ECO:0007669"/>
    <property type="project" value="TreeGrafter"/>
</dbReference>
<organism evidence="6 7">
    <name type="scientific">Parasponia andersonii</name>
    <name type="common">Sponia andersonii</name>
    <dbReference type="NCBI Taxonomy" id="3476"/>
    <lineage>
        <taxon>Eukaryota</taxon>
        <taxon>Viridiplantae</taxon>
        <taxon>Streptophyta</taxon>
        <taxon>Embryophyta</taxon>
        <taxon>Tracheophyta</taxon>
        <taxon>Spermatophyta</taxon>
        <taxon>Magnoliopsida</taxon>
        <taxon>eudicotyledons</taxon>
        <taxon>Gunneridae</taxon>
        <taxon>Pentapetalae</taxon>
        <taxon>rosids</taxon>
        <taxon>fabids</taxon>
        <taxon>Rosales</taxon>
        <taxon>Cannabaceae</taxon>
        <taxon>Parasponia</taxon>
    </lineage>
</organism>
<dbReference type="EMBL" id="JXTB01000399">
    <property type="protein sequence ID" value="PON42140.1"/>
    <property type="molecule type" value="Genomic_DNA"/>
</dbReference>
<evidence type="ECO:0000256" key="3">
    <source>
        <dbReference type="ARBA" id="ARBA00022679"/>
    </source>
</evidence>
<evidence type="ECO:0000256" key="5">
    <source>
        <dbReference type="ARBA" id="ARBA00023453"/>
    </source>
</evidence>
<keyword evidence="2 6" id="KW-0489">Methyltransferase</keyword>
<name>A0A2P5B012_PARAD</name>
<keyword evidence="7" id="KW-1185">Reference proteome</keyword>
<dbReference type="InterPro" id="IPR050362">
    <property type="entry name" value="Cation-dep_OMT"/>
</dbReference>
<evidence type="ECO:0000313" key="7">
    <source>
        <dbReference type="Proteomes" id="UP000237105"/>
    </source>
</evidence>
<keyword evidence="4" id="KW-0949">S-adenosyl-L-methionine</keyword>
<dbReference type="PROSITE" id="PS51682">
    <property type="entry name" value="SAM_OMT_I"/>
    <property type="match status" value="1"/>
</dbReference>
<dbReference type="STRING" id="3476.A0A2P5B012"/>
<comment type="function">
    <text evidence="1">Methylates caffeoyl-CoA to feruloyl-CoA and 5-hydroxyferuloyl-CoA to sinapoyl-CoA. Plays a role in the synthesis of feruloylated polysaccharides. Involved in the reinforcement of the plant cell wall. Also involved in the responding to wounding or pathogen challenge by the increased formation of cell wall-bound ferulic acid polymers.</text>
</comment>
<reference evidence="7" key="1">
    <citation type="submission" date="2016-06" db="EMBL/GenBank/DDBJ databases">
        <title>Parallel loss of symbiosis genes in relatives of nitrogen-fixing non-legume Parasponia.</title>
        <authorList>
            <person name="Van Velzen R."/>
            <person name="Holmer R."/>
            <person name="Bu F."/>
            <person name="Rutten L."/>
            <person name="Van Zeijl A."/>
            <person name="Liu W."/>
            <person name="Santuari L."/>
            <person name="Cao Q."/>
            <person name="Sharma T."/>
            <person name="Shen D."/>
            <person name="Roswanjaya Y."/>
            <person name="Wardhani T."/>
            <person name="Kalhor M.S."/>
            <person name="Jansen J."/>
            <person name="Van den Hoogen J."/>
            <person name="Gungor B."/>
            <person name="Hartog M."/>
            <person name="Hontelez J."/>
            <person name="Verver J."/>
            <person name="Yang W.-C."/>
            <person name="Schijlen E."/>
            <person name="Repin R."/>
            <person name="Schilthuizen M."/>
            <person name="Schranz E."/>
            <person name="Heidstra R."/>
            <person name="Miyata K."/>
            <person name="Fedorova E."/>
            <person name="Kohlen W."/>
            <person name="Bisseling T."/>
            <person name="Smit S."/>
            <person name="Geurts R."/>
        </authorList>
    </citation>
    <scope>NUCLEOTIDE SEQUENCE [LARGE SCALE GENOMIC DNA]</scope>
    <source>
        <strain evidence="7">cv. WU1-14</strain>
    </source>
</reference>
<dbReference type="Proteomes" id="UP000237105">
    <property type="component" value="Unassembled WGS sequence"/>
</dbReference>
<accession>A0A2P5B012</accession>
<dbReference type="GO" id="GO:0008171">
    <property type="term" value="F:O-methyltransferase activity"/>
    <property type="evidence" value="ECO:0007669"/>
    <property type="project" value="InterPro"/>
</dbReference>
<comment type="caution">
    <text evidence="6">The sequence shown here is derived from an EMBL/GenBank/DDBJ whole genome shotgun (WGS) entry which is preliminary data.</text>
</comment>
<proteinExistence type="inferred from homology"/>
<dbReference type="PANTHER" id="PTHR10509">
    <property type="entry name" value="O-METHYLTRANSFERASE-RELATED"/>
    <property type="match status" value="1"/>
</dbReference>
<evidence type="ECO:0000313" key="6">
    <source>
        <dbReference type="EMBL" id="PON42140.1"/>
    </source>
</evidence>
<dbReference type="OrthoDB" id="10251242at2759"/>
<dbReference type="InterPro" id="IPR002935">
    <property type="entry name" value="SAM_O-MeTrfase"/>
</dbReference>
<sequence length="120" mass="13257">MSMLLNLVNAKKTIEVGVLTGHSLLLTALFIAQDGNIVTIDISLEDCEIGLQIIRKAGVAHKIDFTESRALLALDQLLEDSVGSFDFAFSDSDKVNYYNYHERLMKLLNVGGIVVCDNRL</sequence>
<dbReference type="AlphaFoldDB" id="A0A2P5B012"/>
<dbReference type="PANTHER" id="PTHR10509:SF82">
    <property type="entry name" value="CAFFEOYL-COA O-METHYLTRANSFERASE-LIKE"/>
    <property type="match status" value="1"/>
</dbReference>
<dbReference type="InterPro" id="IPR029063">
    <property type="entry name" value="SAM-dependent_MTases_sf"/>
</dbReference>
<protein>
    <submittedName>
        <fullName evidence="6">O-methyltransferase</fullName>
    </submittedName>
</protein>
<evidence type="ECO:0000256" key="1">
    <source>
        <dbReference type="ARBA" id="ARBA00002334"/>
    </source>
</evidence>
<evidence type="ECO:0000256" key="4">
    <source>
        <dbReference type="ARBA" id="ARBA00022691"/>
    </source>
</evidence>
<gene>
    <name evidence="6" type="ORF">PanWU01x14_284470</name>
</gene>
<dbReference type="Pfam" id="PF01596">
    <property type="entry name" value="Methyltransf_3"/>
    <property type="match status" value="1"/>
</dbReference>
<dbReference type="GO" id="GO:0032259">
    <property type="term" value="P:methylation"/>
    <property type="evidence" value="ECO:0007669"/>
    <property type="project" value="UniProtKB-KW"/>
</dbReference>
<keyword evidence="3 6" id="KW-0808">Transferase</keyword>
<dbReference type="Gene3D" id="3.40.50.150">
    <property type="entry name" value="Vaccinia Virus protein VP39"/>
    <property type="match status" value="1"/>
</dbReference>
<dbReference type="SUPFAM" id="SSF53335">
    <property type="entry name" value="S-adenosyl-L-methionine-dependent methyltransferases"/>
    <property type="match status" value="1"/>
</dbReference>